<dbReference type="InterPro" id="IPR011009">
    <property type="entry name" value="Kinase-like_dom_sf"/>
</dbReference>
<dbReference type="Proteomes" id="UP000236290">
    <property type="component" value="Unassembled WGS sequence"/>
</dbReference>
<dbReference type="OrthoDB" id="25129at2759"/>
<reference evidence="2 3" key="1">
    <citation type="submission" date="2017-02" db="EMBL/GenBank/DDBJ databases">
        <title>Genomes of Trichoderma spp. with biocontrol activity.</title>
        <authorList>
            <person name="Gardiner D."/>
            <person name="Kazan K."/>
            <person name="Vos C."/>
            <person name="Harvey P."/>
        </authorList>
    </citation>
    <scope>NUCLEOTIDE SEQUENCE [LARGE SCALE GENOMIC DNA]</scope>
    <source>
        <strain evidence="2 3">Tr1</strain>
    </source>
</reference>
<organism evidence="2 3">
    <name type="scientific">Trichoderma harzianum</name>
    <name type="common">Hypocrea lixii</name>
    <dbReference type="NCBI Taxonomy" id="5544"/>
    <lineage>
        <taxon>Eukaryota</taxon>
        <taxon>Fungi</taxon>
        <taxon>Dikarya</taxon>
        <taxon>Ascomycota</taxon>
        <taxon>Pezizomycotina</taxon>
        <taxon>Sordariomycetes</taxon>
        <taxon>Hypocreomycetidae</taxon>
        <taxon>Hypocreales</taxon>
        <taxon>Hypocreaceae</taxon>
        <taxon>Trichoderma</taxon>
    </lineage>
</organism>
<name>A0A2K0UN45_TRIHA</name>
<dbReference type="InterPro" id="IPR002575">
    <property type="entry name" value="Aminoglycoside_PTrfase"/>
</dbReference>
<protein>
    <recommendedName>
        <fullName evidence="1">Aminoglycoside phosphotransferase domain-containing protein</fullName>
    </recommendedName>
</protein>
<accession>A0A2K0UN45</accession>
<gene>
    <name evidence="2" type="ORF">THARTR1_01459</name>
</gene>
<comment type="caution">
    <text evidence="2">The sequence shown here is derived from an EMBL/GenBank/DDBJ whole genome shotgun (WGS) entry which is preliminary data.</text>
</comment>
<dbReference type="Pfam" id="PF01636">
    <property type="entry name" value="APH"/>
    <property type="match status" value="1"/>
</dbReference>
<dbReference type="Gene3D" id="3.30.200.20">
    <property type="entry name" value="Phosphorylase Kinase, domain 1"/>
    <property type="match status" value="1"/>
</dbReference>
<dbReference type="Gene3D" id="3.90.1200.10">
    <property type="match status" value="1"/>
</dbReference>
<feature type="domain" description="Aminoglycoside phosphotransferase" evidence="1">
    <location>
        <begin position="47"/>
        <end position="282"/>
    </location>
</feature>
<evidence type="ECO:0000259" key="1">
    <source>
        <dbReference type="Pfam" id="PF01636"/>
    </source>
</evidence>
<dbReference type="AlphaFoldDB" id="A0A2K0UN45"/>
<dbReference type="EMBL" id="MTYI01000016">
    <property type="protein sequence ID" value="PNP59211.1"/>
    <property type="molecule type" value="Genomic_DNA"/>
</dbReference>
<evidence type="ECO:0000313" key="3">
    <source>
        <dbReference type="Proteomes" id="UP000236290"/>
    </source>
</evidence>
<dbReference type="SUPFAM" id="SSF56112">
    <property type="entry name" value="Protein kinase-like (PK-like)"/>
    <property type="match status" value="1"/>
</dbReference>
<sequence>MSSEKTNKEIQETVQKELEDTEYAVSSFTPLSGGTANFIYHAKLQKPLSDGVSEVVLKHGEAYVAQHPDFKLKMVRCNIEEESLRFLSQFPHVISSTYEIGTPKLYHFNPESSTQIQEYVSNAVNLKDYALRHYQSATSEIVKPQCLQLGQGLGRWLRGFHSWSDQPERQGLRDLFAQNTDMRNIKKLINYDQLLGRVNVFPNLLQECKDVLQEIVNTATAELADQSQLSAIHGDFWTGNVLLPNIAFADDQLVPVRIIDWEMAQVGVRAEDLGQLIAELWQLKLYKDIDAALWIIRGFVEGYGKVNTDFIFRVLVHVGAHLVCIGSTTPGWGTPEEGQNIAKIGRDVLLNAWKKDTKAFEEHDLKCLFAEHV</sequence>
<evidence type="ECO:0000313" key="2">
    <source>
        <dbReference type="EMBL" id="PNP59211.1"/>
    </source>
</evidence>
<proteinExistence type="predicted"/>